<gene>
    <name evidence="1" type="ORF">COF81_00010</name>
</gene>
<dbReference type="EMBL" id="NUTL01000002">
    <property type="protein sequence ID" value="PHF04772.1"/>
    <property type="molecule type" value="Genomic_DNA"/>
</dbReference>
<evidence type="ECO:0000313" key="1">
    <source>
        <dbReference type="EMBL" id="PHF04772.1"/>
    </source>
</evidence>
<reference evidence="1 2" key="1">
    <citation type="submission" date="2017-09" db="EMBL/GenBank/DDBJ databases">
        <title>Large-scale bioinformatics analysis of Bacillus genomes uncovers conserved roles of natural products in bacterial physiology.</title>
        <authorList>
            <consortium name="Agbiome Team Llc"/>
            <person name="Bleich R.M."/>
            <person name="Grubbs K.J."/>
            <person name="Santa Maria K.C."/>
            <person name="Allen S.E."/>
            <person name="Farag S."/>
            <person name="Shank E.A."/>
            <person name="Bowers A."/>
        </authorList>
    </citation>
    <scope>NUCLEOTIDE SEQUENCE [LARGE SCALE GENOMIC DNA]</scope>
    <source>
        <strain evidence="1 2">AFS037265</strain>
    </source>
</reference>
<feature type="non-terminal residue" evidence="1">
    <location>
        <position position="73"/>
    </location>
</feature>
<organism evidence="1 2">
    <name type="scientific">Bacillus pseudomycoides</name>
    <dbReference type="NCBI Taxonomy" id="64104"/>
    <lineage>
        <taxon>Bacteria</taxon>
        <taxon>Bacillati</taxon>
        <taxon>Bacillota</taxon>
        <taxon>Bacilli</taxon>
        <taxon>Bacillales</taxon>
        <taxon>Bacillaceae</taxon>
        <taxon>Bacillus</taxon>
        <taxon>Bacillus cereus group</taxon>
    </lineage>
</organism>
<dbReference type="Proteomes" id="UP000221918">
    <property type="component" value="Unassembled WGS sequence"/>
</dbReference>
<proteinExistence type="predicted"/>
<protein>
    <submittedName>
        <fullName evidence="1">Transposase</fullName>
    </submittedName>
</protein>
<comment type="caution">
    <text evidence="1">The sequence shown here is derived from an EMBL/GenBank/DDBJ whole genome shotgun (WGS) entry which is preliminary data.</text>
</comment>
<evidence type="ECO:0000313" key="2">
    <source>
        <dbReference type="Proteomes" id="UP000221918"/>
    </source>
</evidence>
<feature type="non-terminal residue" evidence="1">
    <location>
        <position position="1"/>
    </location>
</feature>
<name>A0ABD6TDV5_9BACI</name>
<dbReference type="AlphaFoldDB" id="A0ABD6TDV5"/>
<sequence length="73" mass="8169">AVTFPYGQEVIEKVITTQLQCKNKKKHGKPIAWSLEDYGAYYIVKCLVDVPENPHTNYSTSDGAIGVDCNLEH</sequence>
<accession>A0ABD6TDV5</accession>